<evidence type="ECO:0000256" key="1">
    <source>
        <dbReference type="SAM" id="Coils"/>
    </source>
</evidence>
<feature type="non-terminal residue" evidence="2">
    <location>
        <position position="1"/>
    </location>
</feature>
<keyword evidence="3" id="KW-1185">Reference proteome</keyword>
<dbReference type="Proteomes" id="UP000250275">
    <property type="component" value="Unassembled WGS sequence"/>
</dbReference>
<dbReference type="AlphaFoldDB" id="A0A310SAB4"/>
<accession>A0A310SAB4</accession>
<keyword evidence="1" id="KW-0175">Coiled coil</keyword>
<feature type="non-terminal residue" evidence="2">
    <location>
        <position position="104"/>
    </location>
</feature>
<proteinExistence type="predicted"/>
<evidence type="ECO:0000313" key="3">
    <source>
        <dbReference type="Proteomes" id="UP000250275"/>
    </source>
</evidence>
<name>A0A310SAB4_9HYME</name>
<protein>
    <submittedName>
        <fullName evidence="2">Uncharacterized protein</fullName>
    </submittedName>
</protein>
<gene>
    <name evidence="2" type="ORF">WN48_06208</name>
</gene>
<organism evidence="2 3">
    <name type="scientific">Eufriesea mexicana</name>
    <dbReference type="NCBI Taxonomy" id="516756"/>
    <lineage>
        <taxon>Eukaryota</taxon>
        <taxon>Metazoa</taxon>
        <taxon>Ecdysozoa</taxon>
        <taxon>Arthropoda</taxon>
        <taxon>Hexapoda</taxon>
        <taxon>Insecta</taxon>
        <taxon>Pterygota</taxon>
        <taxon>Neoptera</taxon>
        <taxon>Endopterygota</taxon>
        <taxon>Hymenoptera</taxon>
        <taxon>Apocrita</taxon>
        <taxon>Aculeata</taxon>
        <taxon>Apoidea</taxon>
        <taxon>Anthophila</taxon>
        <taxon>Apidae</taxon>
        <taxon>Eufriesea</taxon>
    </lineage>
</organism>
<dbReference type="EMBL" id="KQ797156">
    <property type="protein sequence ID" value="OAD46983.1"/>
    <property type="molecule type" value="Genomic_DNA"/>
</dbReference>
<reference evidence="2 3" key="1">
    <citation type="submission" date="2015-07" db="EMBL/GenBank/DDBJ databases">
        <title>The genome of Eufriesea mexicana.</title>
        <authorList>
            <person name="Pan H."/>
            <person name="Kapheim K."/>
        </authorList>
    </citation>
    <scope>NUCLEOTIDE SEQUENCE [LARGE SCALE GENOMIC DNA]</scope>
    <source>
        <strain evidence="2">0111107269</strain>
        <tissue evidence="2">Whole body</tissue>
    </source>
</reference>
<feature type="coiled-coil region" evidence="1">
    <location>
        <begin position="5"/>
        <end position="46"/>
    </location>
</feature>
<evidence type="ECO:0000313" key="2">
    <source>
        <dbReference type="EMBL" id="OAD46983.1"/>
    </source>
</evidence>
<sequence>LEAAIKTAQEAAESANRERLIWQEKINELNTQKQVLQMNLSVYENEKPEKDINMSHNFQNDIISFSEMQSKSEIPTEFMNIIDPNLIMLKFNFNDEFNSTSKYM</sequence>
<dbReference type="OrthoDB" id="8195456at2759"/>